<dbReference type="Gene3D" id="3.80.10.10">
    <property type="entry name" value="Ribonuclease Inhibitor"/>
    <property type="match status" value="1"/>
</dbReference>
<dbReference type="InterPro" id="IPR032675">
    <property type="entry name" value="LRR_dom_sf"/>
</dbReference>
<evidence type="ECO:0000313" key="2">
    <source>
        <dbReference type="EMBL" id="KPV75333.1"/>
    </source>
</evidence>
<evidence type="ECO:0000313" key="3">
    <source>
        <dbReference type="Proteomes" id="UP000053890"/>
    </source>
</evidence>
<accession>A0A194S3M3</accession>
<organism evidence="2 3">
    <name type="scientific">Rhodotorula graminis (strain WP1)</name>
    <dbReference type="NCBI Taxonomy" id="578459"/>
    <lineage>
        <taxon>Eukaryota</taxon>
        <taxon>Fungi</taxon>
        <taxon>Dikarya</taxon>
        <taxon>Basidiomycota</taxon>
        <taxon>Pucciniomycotina</taxon>
        <taxon>Microbotryomycetes</taxon>
        <taxon>Sporidiobolales</taxon>
        <taxon>Sporidiobolaceae</taxon>
        <taxon>Rhodotorula</taxon>
    </lineage>
</organism>
<proteinExistence type="predicted"/>
<dbReference type="AlphaFoldDB" id="A0A194S3M3"/>
<keyword evidence="3" id="KW-1185">Reference proteome</keyword>
<name>A0A194S3M3_RHOGW</name>
<reference evidence="2 3" key="1">
    <citation type="journal article" date="2015" name="Front. Microbiol.">
        <title>Genome sequence of the plant growth promoting endophytic yeast Rhodotorula graminis WP1.</title>
        <authorList>
            <person name="Firrincieli A."/>
            <person name="Otillar R."/>
            <person name="Salamov A."/>
            <person name="Schmutz J."/>
            <person name="Khan Z."/>
            <person name="Redman R.S."/>
            <person name="Fleck N.D."/>
            <person name="Lindquist E."/>
            <person name="Grigoriev I.V."/>
            <person name="Doty S.L."/>
        </authorList>
    </citation>
    <scope>NUCLEOTIDE SEQUENCE [LARGE SCALE GENOMIC DNA]</scope>
    <source>
        <strain evidence="2 3">WP1</strain>
    </source>
</reference>
<dbReference type="EMBL" id="KQ474078">
    <property type="protein sequence ID" value="KPV75333.1"/>
    <property type="molecule type" value="Genomic_DNA"/>
</dbReference>
<dbReference type="RefSeq" id="XP_018271382.1">
    <property type="nucleotide sequence ID" value="XM_018414302.1"/>
</dbReference>
<sequence>MQHLDSPEPPTTRTAEPLPRRDTSSSLLSLPDELLALVVDQALGEFAPRLYKTRLDGVRALSLVNKRVRAVAQDELLKAVHISIGRDEDAAAVGDELVVRGTVARARALSMGRLRVTEGIMRAPQFLSSFRGLRRLWLVRVHGVRVEDINQLQELRELVFAQVDLVVSRPLALSRLTSLDLFFNTLTGRQSLVGNGLPVLQHLFIGQAVHDAHKFGDRDLFSRTSTLAFELQSTDGAPGAWSNLGLDKATLDKALFDFLPAEVDLLGARRVEVDVQYVRVYQFSMNNCYSPGELASQLDDLADRLHDIFPALVSLYIAADLDPQHVMLPRAVADAMSALATACRLKGAELVYEGSFDEYVVGESRRSAHFEARCKRVEAERAAAAAAATTSTARA</sequence>
<protein>
    <submittedName>
        <fullName evidence="2">Uncharacterized protein</fullName>
    </submittedName>
</protein>
<feature type="region of interest" description="Disordered" evidence="1">
    <location>
        <begin position="1"/>
        <end position="24"/>
    </location>
</feature>
<gene>
    <name evidence="2" type="ORF">RHOBADRAFT_43838</name>
</gene>
<dbReference type="GeneID" id="28974750"/>
<dbReference type="Proteomes" id="UP000053890">
    <property type="component" value="Unassembled WGS sequence"/>
</dbReference>
<evidence type="ECO:0000256" key="1">
    <source>
        <dbReference type="SAM" id="MobiDB-lite"/>
    </source>
</evidence>